<reference evidence="1 2" key="1">
    <citation type="submission" date="2021-06" db="EMBL/GenBank/DDBJ databases">
        <authorList>
            <person name="Palmer J.M."/>
        </authorList>
    </citation>
    <scope>NUCLEOTIDE SEQUENCE [LARGE SCALE GENOMIC DNA]</scope>
    <source>
        <strain evidence="1 2">AS_MEX2019</strain>
        <tissue evidence="1">Muscle</tissue>
    </source>
</reference>
<protein>
    <submittedName>
        <fullName evidence="1">Uncharacterized protein</fullName>
    </submittedName>
</protein>
<comment type="caution">
    <text evidence="1">The sequence shown here is derived from an EMBL/GenBank/DDBJ whole genome shotgun (WGS) entry which is preliminary data.</text>
</comment>
<proteinExistence type="predicted"/>
<gene>
    <name evidence="1" type="ORF">AMECASPLE_039259</name>
</gene>
<name>A0ABV0XXG3_9TELE</name>
<sequence length="139" mass="15766">MLPILLLGRQRYNCSLPPQSRTPSWHRGHWNKQRATQAFSESDALHFYRNNQRSPPPACPQQVPRLPRGLSVTDRTHWAVQSVTDPEILFAVSEPAQHHLKVPEPTPYCLKAPAPAPRYSRVTEPAPLCLRAPVPLSWP</sequence>
<evidence type="ECO:0000313" key="1">
    <source>
        <dbReference type="EMBL" id="MEQ2286151.1"/>
    </source>
</evidence>
<accession>A0ABV0XXG3</accession>
<organism evidence="1 2">
    <name type="scientific">Ameca splendens</name>
    <dbReference type="NCBI Taxonomy" id="208324"/>
    <lineage>
        <taxon>Eukaryota</taxon>
        <taxon>Metazoa</taxon>
        <taxon>Chordata</taxon>
        <taxon>Craniata</taxon>
        <taxon>Vertebrata</taxon>
        <taxon>Euteleostomi</taxon>
        <taxon>Actinopterygii</taxon>
        <taxon>Neopterygii</taxon>
        <taxon>Teleostei</taxon>
        <taxon>Neoteleostei</taxon>
        <taxon>Acanthomorphata</taxon>
        <taxon>Ovalentaria</taxon>
        <taxon>Atherinomorphae</taxon>
        <taxon>Cyprinodontiformes</taxon>
        <taxon>Goodeidae</taxon>
        <taxon>Ameca</taxon>
    </lineage>
</organism>
<dbReference type="Proteomes" id="UP001469553">
    <property type="component" value="Unassembled WGS sequence"/>
</dbReference>
<dbReference type="EMBL" id="JAHRIP010017410">
    <property type="protein sequence ID" value="MEQ2286151.1"/>
    <property type="molecule type" value="Genomic_DNA"/>
</dbReference>
<evidence type="ECO:0000313" key="2">
    <source>
        <dbReference type="Proteomes" id="UP001469553"/>
    </source>
</evidence>
<keyword evidence="2" id="KW-1185">Reference proteome</keyword>